<dbReference type="EMBL" id="JBBPCC010000014">
    <property type="protein sequence ID" value="MEK8130288.1"/>
    <property type="molecule type" value="Genomic_DNA"/>
</dbReference>
<keyword evidence="6" id="KW-0814">Transposable element</keyword>
<comment type="function">
    <text evidence="1 6">Required for the transposition of the insertion element.</text>
</comment>
<evidence type="ECO:0000256" key="4">
    <source>
        <dbReference type="ARBA" id="ARBA00023125"/>
    </source>
</evidence>
<feature type="region of interest" description="Disordered" evidence="7">
    <location>
        <begin position="54"/>
        <end position="76"/>
    </location>
</feature>
<comment type="caution">
    <text evidence="8">The sequence shown here is derived from an EMBL/GenBank/DDBJ whole genome shotgun (WGS) entry which is preliminary data.</text>
</comment>
<dbReference type="RefSeq" id="WP_341417422.1">
    <property type="nucleotide sequence ID" value="NZ_JBBPCC010000014.1"/>
</dbReference>
<keyword evidence="3 6" id="KW-0815">Transposition</keyword>
<dbReference type="PANTHER" id="PTHR33217">
    <property type="entry name" value="TRANSPOSASE FOR INSERTION SEQUENCE ELEMENT IS1081"/>
    <property type="match status" value="1"/>
</dbReference>
<dbReference type="InterPro" id="IPR001207">
    <property type="entry name" value="Transposase_mutator"/>
</dbReference>
<accession>A0ABU9DRB2</accession>
<evidence type="ECO:0000313" key="9">
    <source>
        <dbReference type="Proteomes" id="UP001469365"/>
    </source>
</evidence>
<keyword evidence="5 6" id="KW-0233">DNA recombination</keyword>
<name>A0ABU9DRB2_9BACL</name>
<dbReference type="Pfam" id="PF00872">
    <property type="entry name" value="Transposase_mut"/>
    <property type="match status" value="1"/>
</dbReference>
<evidence type="ECO:0000256" key="5">
    <source>
        <dbReference type="ARBA" id="ARBA00023172"/>
    </source>
</evidence>
<sequence length="281" mass="32769">MGLWTKQQLREFIKENKLVTAQDAQNALKNLFAETIQEMLEAEMDTHLGYQKHEVENKQTSNSRNGKSKKRVTSEYGEQEIMVPRDRQGEFEALVVKKHQSNVTGIEDQIIALYAKGVSTRDIQDHLENLYGIEVSPTLISNVTNKDLKKVTADLKPIYKAASEEMALVELDRFEEAWGTKYPLILRSWRNNWDELATFFKYPPEIRKLIYTTNIIESYHRQLRKVTKGKSIFPTDEALLKMLYLATMDVTRKWTGRVQNWGQMLLQLSVFFPDRIGQHLR</sequence>
<reference evidence="8 9" key="1">
    <citation type="submission" date="2024-04" db="EMBL/GenBank/DDBJ databases">
        <title>draft genome sequnece of Paenibacillus filicis.</title>
        <authorList>
            <person name="Kim D.-U."/>
        </authorList>
    </citation>
    <scope>NUCLEOTIDE SEQUENCE [LARGE SCALE GENOMIC DNA]</scope>
    <source>
        <strain evidence="8 9">KACC14197</strain>
    </source>
</reference>
<evidence type="ECO:0000256" key="7">
    <source>
        <dbReference type="SAM" id="MobiDB-lite"/>
    </source>
</evidence>
<evidence type="ECO:0000256" key="6">
    <source>
        <dbReference type="RuleBase" id="RU365089"/>
    </source>
</evidence>
<organism evidence="8 9">
    <name type="scientific">Paenibacillus filicis</name>
    <dbReference type="NCBI Taxonomy" id="669464"/>
    <lineage>
        <taxon>Bacteria</taxon>
        <taxon>Bacillati</taxon>
        <taxon>Bacillota</taxon>
        <taxon>Bacilli</taxon>
        <taxon>Bacillales</taxon>
        <taxon>Paenibacillaceae</taxon>
        <taxon>Paenibacillus</taxon>
    </lineage>
</organism>
<gene>
    <name evidence="8" type="ORF">WMW72_20490</name>
</gene>
<evidence type="ECO:0000313" key="8">
    <source>
        <dbReference type="EMBL" id="MEK8130288.1"/>
    </source>
</evidence>
<keyword evidence="4 6" id="KW-0238">DNA-binding</keyword>
<keyword evidence="9" id="KW-1185">Reference proteome</keyword>
<protein>
    <recommendedName>
        <fullName evidence="6">Mutator family transposase</fullName>
    </recommendedName>
</protein>
<evidence type="ECO:0000256" key="1">
    <source>
        <dbReference type="ARBA" id="ARBA00002190"/>
    </source>
</evidence>
<evidence type="ECO:0000256" key="3">
    <source>
        <dbReference type="ARBA" id="ARBA00022578"/>
    </source>
</evidence>
<dbReference type="PANTHER" id="PTHR33217:SF8">
    <property type="entry name" value="MUTATOR FAMILY TRANSPOSASE"/>
    <property type="match status" value="1"/>
</dbReference>
<comment type="similarity">
    <text evidence="2 6">Belongs to the transposase mutator family.</text>
</comment>
<dbReference type="Proteomes" id="UP001469365">
    <property type="component" value="Unassembled WGS sequence"/>
</dbReference>
<proteinExistence type="inferred from homology"/>
<evidence type="ECO:0000256" key="2">
    <source>
        <dbReference type="ARBA" id="ARBA00010961"/>
    </source>
</evidence>